<dbReference type="Pfam" id="PF00111">
    <property type="entry name" value="Fer2"/>
    <property type="match status" value="1"/>
</dbReference>
<dbReference type="InterPro" id="IPR036010">
    <property type="entry name" value="2Fe-2S_ferredoxin-like_sf"/>
</dbReference>
<keyword evidence="2" id="KW-0479">Metal-binding</keyword>
<evidence type="ECO:0000256" key="3">
    <source>
        <dbReference type="ARBA" id="ARBA00023002"/>
    </source>
</evidence>
<keyword evidence="8" id="KW-1185">Reference proteome</keyword>
<reference evidence="7 8" key="1">
    <citation type="journal article" date="2015" name="Genome Announc.">
        <title>Draft Genome Sequence of Burkholderia sp. Strain PML1(12), an Ectomycorrhizosphere-Inhabiting Bacterium with Effective Mineral-Weathering Ability.</title>
        <authorList>
            <person name="Uroz S."/>
            <person name="Oger P."/>
        </authorList>
    </citation>
    <scope>NUCLEOTIDE SEQUENCE [LARGE SCALE GENOMIC DNA]</scope>
    <source>
        <strain evidence="8">PML1(12)</strain>
    </source>
</reference>
<dbReference type="InterPro" id="IPR051452">
    <property type="entry name" value="Diverse_Oxidoreductases"/>
</dbReference>
<dbReference type="InterPro" id="IPR012675">
    <property type="entry name" value="Beta-grasp_dom_sf"/>
</dbReference>
<dbReference type="GO" id="GO:0051537">
    <property type="term" value="F:2 iron, 2 sulfur cluster binding"/>
    <property type="evidence" value="ECO:0007669"/>
    <property type="project" value="UniProtKB-KW"/>
</dbReference>
<dbReference type="Gene3D" id="3.10.20.30">
    <property type="match status" value="1"/>
</dbReference>
<dbReference type="GO" id="GO:0046872">
    <property type="term" value="F:metal ion binding"/>
    <property type="evidence" value="ECO:0007669"/>
    <property type="project" value="UniProtKB-KW"/>
</dbReference>
<proteinExistence type="predicted"/>
<dbReference type="PROSITE" id="PS00197">
    <property type="entry name" value="2FE2S_FER_1"/>
    <property type="match status" value="1"/>
</dbReference>
<feature type="domain" description="2Fe-2S ferredoxin-type" evidence="6">
    <location>
        <begin position="1"/>
        <end position="76"/>
    </location>
</feature>
<organism evidence="7 8">
    <name type="scientific">Caballeronia mineralivorans PML1(12)</name>
    <dbReference type="NCBI Taxonomy" id="908627"/>
    <lineage>
        <taxon>Bacteria</taxon>
        <taxon>Pseudomonadati</taxon>
        <taxon>Pseudomonadota</taxon>
        <taxon>Betaproteobacteria</taxon>
        <taxon>Burkholderiales</taxon>
        <taxon>Burkholderiaceae</taxon>
        <taxon>Caballeronia</taxon>
    </lineage>
</organism>
<dbReference type="Gene3D" id="1.10.150.120">
    <property type="entry name" value="[2Fe-2S]-binding domain"/>
    <property type="match status" value="1"/>
</dbReference>
<dbReference type="PROSITE" id="PS51085">
    <property type="entry name" value="2FE2S_FER_2"/>
    <property type="match status" value="1"/>
</dbReference>
<dbReference type="OrthoDB" id="9179439at2"/>
<keyword evidence="1" id="KW-0001">2Fe-2S</keyword>
<dbReference type="AlphaFoldDB" id="A0A0J1D1V0"/>
<dbReference type="SUPFAM" id="SSF47741">
    <property type="entry name" value="CO dehydrogenase ISP C-domain like"/>
    <property type="match status" value="1"/>
</dbReference>
<name>A0A0J1D1V0_9BURK</name>
<gene>
    <name evidence="7" type="ORF">EOS_08045</name>
</gene>
<dbReference type="InterPro" id="IPR036884">
    <property type="entry name" value="2Fe-2S-bd_dom_sf"/>
</dbReference>
<dbReference type="PATRIC" id="fig|908627.4.peg.1777"/>
<sequence length="151" mass="15533">MTTLSINGESHTVDAPPDMPLLWVLRDLVGLTGTKFGCGIAQCGACTVHLDGQAVRSCVLPVAAVGERKVTTIEAVSTTPAGKKVQDAWVALDVVQCGYCQSGQVMSAASLIASNPNPSDADIDAAMAGNICRCGTYNRIRAAVKQAAKGA</sequence>
<dbReference type="EMBL" id="AEJF01000062">
    <property type="protein sequence ID" value="KLU26712.1"/>
    <property type="molecule type" value="Genomic_DNA"/>
</dbReference>
<dbReference type="CDD" id="cd00207">
    <property type="entry name" value="fer2"/>
    <property type="match status" value="1"/>
</dbReference>
<dbReference type="Pfam" id="PF01799">
    <property type="entry name" value="Fer2_2"/>
    <property type="match status" value="1"/>
</dbReference>
<evidence type="ECO:0000256" key="4">
    <source>
        <dbReference type="ARBA" id="ARBA00023004"/>
    </source>
</evidence>
<dbReference type="SUPFAM" id="SSF54292">
    <property type="entry name" value="2Fe-2S ferredoxin-like"/>
    <property type="match status" value="1"/>
</dbReference>
<evidence type="ECO:0000256" key="5">
    <source>
        <dbReference type="ARBA" id="ARBA00023014"/>
    </source>
</evidence>
<dbReference type="InterPro" id="IPR002888">
    <property type="entry name" value="2Fe-2S-bd"/>
</dbReference>
<keyword evidence="3" id="KW-0560">Oxidoreductase</keyword>
<keyword evidence="4" id="KW-0408">Iron</keyword>
<evidence type="ECO:0000259" key="6">
    <source>
        <dbReference type="PROSITE" id="PS51085"/>
    </source>
</evidence>
<dbReference type="InterPro" id="IPR006058">
    <property type="entry name" value="2Fe2S_fd_BS"/>
</dbReference>
<dbReference type="RefSeq" id="WP_047846088.1">
    <property type="nucleotide sequence ID" value="NZ_AEJF01000062.1"/>
</dbReference>
<evidence type="ECO:0000313" key="8">
    <source>
        <dbReference type="Proteomes" id="UP000035963"/>
    </source>
</evidence>
<dbReference type="Proteomes" id="UP000035963">
    <property type="component" value="Unassembled WGS sequence"/>
</dbReference>
<dbReference type="GO" id="GO:0016491">
    <property type="term" value="F:oxidoreductase activity"/>
    <property type="evidence" value="ECO:0007669"/>
    <property type="project" value="UniProtKB-KW"/>
</dbReference>
<evidence type="ECO:0000256" key="1">
    <source>
        <dbReference type="ARBA" id="ARBA00022714"/>
    </source>
</evidence>
<dbReference type="InterPro" id="IPR001041">
    <property type="entry name" value="2Fe-2S_ferredoxin-type"/>
</dbReference>
<comment type="caution">
    <text evidence="7">The sequence shown here is derived from an EMBL/GenBank/DDBJ whole genome shotgun (WGS) entry which is preliminary data.</text>
</comment>
<evidence type="ECO:0000313" key="7">
    <source>
        <dbReference type="EMBL" id="KLU26712.1"/>
    </source>
</evidence>
<evidence type="ECO:0000256" key="2">
    <source>
        <dbReference type="ARBA" id="ARBA00022723"/>
    </source>
</evidence>
<protein>
    <submittedName>
        <fullName evidence="7">(2Fe-2S)-binding protein</fullName>
    </submittedName>
</protein>
<dbReference type="PANTHER" id="PTHR44379">
    <property type="entry name" value="OXIDOREDUCTASE WITH IRON-SULFUR SUBUNIT"/>
    <property type="match status" value="1"/>
</dbReference>
<dbReference type="PANTHER" id="PTHR44379:SF2">
    <property type="entry name" value="BLR6218 PROTEIN"/>
    <property type="match status" value="1"/>
</dbReference>
<accession>A0A0J1D1V0</accession>
<keyword evidence="5" id="KW-0411">Iron-sulfur</keyword>